<evidence type="ECO:0000313" key="3">
    <source>
        <dbReference type="Proteomes" id="UP000316196"/>
    </source>
</evidence>
<keyword evidence="1" id="KW-1133">Transmembrane helix</keyword>
<organism evidence="2 3">
    <name type="scientific">Propioniferax innocua</name>
    <dbReference type="NCBI Taxonomy" id="1753"/>
    <lineage>
        <taxon>Bacteria</taxon>
        <taxon>Bacillati</taxon>
        <taxon>Actinomycetota</taxon>
        <taxon>Actinomycetes</taxon>
        <taxon>Propionibacteriales</taxon>
        <taxon>Propionibacteriaceae</taxon>
        <taxon>Propioniferax</taxon>
    </lineage>
</organism>
<sequence length="288" mass="30523">MKTWIGEHVKKLIAGALVLVCVIWAIVAAMTHQGNKDIAKIEQIFSDAGDGSVYSAALATSGEFSGVVAPMSAAELVSVRQTGRRGYRVTYRVADEEHVTSVRASGDPVRIEGLAVRVMVEAPALEAPVMLSQHAVTGPIDLFPGVYGLEGFRRDYGEPATPLVDLAPSMVVAAHDAGEPVSIQAEPSVSAVGADRAEEAVIDHLTHMCPARDLPCPDLPGGEAARVVDAELTGWDITDEAIGHYGGTATLKVTSAEPGMELGDRHRETVEMEIFVDFRGKDVAVLTE</sequence>
<protein>
    <submittedName>
        <fullName evidence="2">Uncharacterized protein</fullName>
    </submittedName>
</protein>
<reference evidence="2 3" key="1">
    <citation type="submission" date="2019-06" db="EMBL/GenBank/DDBJ databases">
        <title>Sequencing the genomes of 1000 actinobacteria strains.</title>
        <authorList>
            <person name="Klenk H.-P."/>
        </authorList>
    </citation>
    <scope>NUCLEOTIDE SEQUENCE [LARGE SCALE GENOMIC DNA]</scope>
    <source>
        <strain evidence="2 3">DSM 8251</strain>
    </source>
</reference>
<gene>
    <name evidence="2" type="ORF">FB460_2455</name>
</gene>
<dbReference type="AlphaFoldDB" id="A0A542Z8D3"/>
<proteinExistence type="predicted"/>
<evidence type="ECO:0000313" key="2">
    <source>
        <dbReference type="EMBL" id="TQL56565.1"/>
    </source>
</evidence>
<dbReference type="Proteomes" id="UP000316196">
    <property type="component" value="Unassembled WGS sequence"/>
</dbReference>
<keyword evidence="1" id="KW-0472">Membrane</keyword>
<name>A0A542Z8D3_9ACTN</name>
<dbReference type="EMBL" id="VFOR01000004">
    <property type="protein sequence ID" value="TQL56565.1"/>
    <property type="molecule type" value="Genomic_DNA"/>
</dbReference>
<dbReference type="RefSeq" id="WP_142094472.1">
    <property type="nucleotide sequence ID" value="NZ_BAAAMD010000002.1"/>
</dbReference>
<keyword evidence="1" id="KW-0812">Transmembrane</keyword>
<feature type="transmembrane region" description="Helical" evidence="1">
    <location>
        <begin position="12"/>
        <end position="30"/>
    </location>
</feature>
<keyword evidence="3" id="KW-1185">Reference proteome</keyword>
<evidence type="ECO:0000256" key="1">
    <source>
        <dbReference type="SAM" id="Phobius"/>
    </source>
</evidence>
<accession>A0A542Z8D3</accession>
<comment type="caution">
    <text evidence="2">The sequence shown here is derived from an EMBL/GenBank/DDBJ whole genome shotgun (WGS) entry which is preliminary data.</text>
</comment>